<accession>A0A644U6K6</accession>
<proteinExistence type="predicted"/>
<protein>
    <submittedName>
        <fullName evidence="1">Uncharacterized protein</fullName>
    </submittedName>
</protein>
<evidence type="ECO:0000313" key="1">
    <source>
        <dbReference type="EMBL" id="MPL74523.1"/>
    </source>
</evidence>
<name>A0A644U6K6_9ZZZZ</name>
<dbReference type="AlphaFoldDB" id="A0A644U6K6"/>
<gene>
    <name evidence="1" type="ORF">SDC9_20335</name>
</gene>
<reference evidence="1" key="1">
    <citation type="submission" date="2019-08" db="EMBL/GenBank/DDBJ databases">
        <authorList>
            <person name="Kucharzyk K."/>
            <person name="Murdoch R.W."/>
            <person name="Higgins S."/>
            <person name="Loffler F."/>
        </authorList>
    </citation>
    <scope>NUCLEOTIDE SEQUENCE</scope>
</reference>
<organism evidence="1">
    <name type="scientific">bioreactor metagenome</name>
    <dbReference type="NCBI Taxonomy" id="1076179"/>
    <lineage>
        <taxon>unclassified sequences</taxon>
        <taxon>metagenomes</taxon>
        <taxon>ecological metagenomes</taxon>
    </lineage>
</organism>
<sequence>MKKILIFPALLLALALLGLVITAGCIGTTTTPGTSFSGTGNGSIATELPAGVYTLTITQASAEMTDVSVDTKETGIAVQGRYTDAAASSAKTADGWVWAYALVTDGKPTLTINATGAWKADFAFPQQIDGIPPQTFTGIGNAATPFFMINKGNVSFAIKAANNTAVEVHLMDYDGNPVMDASNSFEEPLAYHLGAYNDTIFVPITESGNYLLNVVCDGEWSVIVSEELV</sequence>
<dbReference type="PROSITE" id="PS51257">
    <property type="entry name" value="PROKAR_LIPOPROTEIN"/>
    <property type="match status" value="1"/>
</dbReference>
<comment type="caution">
    <text evidence="1">The sequence shown here is derived from an EMBL/GenBank/DDBJ whole genome shotgun (WGS) entry which is preliminary data.</text>
</comment>
<dbReference type="EMBL" id="VSSQ01000081">
    <property type="protein sequence ID" value="MPL74523.1"/>
    <property type="molecule type" value="Genomic_DNA"/>
</dbReference>